<dbReference type="PROSITE" id="PS50222">
    <property type="entry name" value="EF_HAND_2"/>
    <property type="match status" value="2"/>
</dbReference>
<dbReference type="GO" id="GO:0005509">
    <property type="term" value="F:calcium ion binding"/>
    <property type="evidence" value="ECO:0007669"/>
    <property type="project" value="InterPro"/>
</dbReference>
<proteinExistence type="predicted"/>
<dbReference type="PROSITE" id="PS00018">
    <property type="entry name" value="EF_HAND_1"/>
    <property type="match status" value="2"/>
</dbReference>
<comment type="caution">
    <text evidence="1">The sequence shown here is derived from an EMBL/GenBank/DDBJ whole genome shotgun (WGS) entry which is preliminary data.</text>
</comment>
<accession>A0A837FY76</accession>
<dbReference type="CDD" id="cd00051">
    <property type="entry name" value="EFh"/>
    <property type="match status" value="1"/>
</dbReference>
<dbReference type="InterPro" id="IPR011992">
    <property type="entry name" value="EF-hand-dom_pair"/>
</dbReference>
<evidence type="ECO:0000313" key="1">
    <source>
        <dbReference type="EMBL" id="KJY66613.1"/>
    </source>
</evidence>
<dbReference type="InterPro" id="IPR018247">
    <property type="entry name" value="EF_Hand_1_Ca_BS"/>
</dbReference>
<dbReference type="SUPFAM" id="SSF47473">
    <property type="entry name" value="EF-hand"/>
    <property type="match status" value="1"/>
</dbReference>
<dbReference type="EMBL" id="JXXR01000035">
    <property type="protein sequence ID" value="KJY66613.1"/>
    <property type="molecule type" value="Genomic_DNA"/>
</dbReference>
<dbReference type="AlphaFoldDB" id="A0A837FY76"/>
<dbReference type="InterPro" id="IPR002048">
    <property type="entry name" value="EF_hand_dom"/>
</dbReference>
<name>A0A837FY76_9VIBR</name>
<dbReference type="RefSeq" id="WP_045987558.1">
    <property type="nucleotide sequence ID" value="NZ_CP063052.1"/>
</dbReference>
<reference evidence="1" key="1">
    <citation type="journal article" date="2015" name="BMC Genomics">
        <title>Genome mining reveals unlocked bioactive potential of marine Gram-negative bacteria.</title>
        <authorList>
            <person name="Machado H."/>
            <person name="Sonnenschein E.C."/>
            <person name="Melchiorsen J."/>
            <person name="Gram L."/>
        </authorList>
    </citation>
    <scope>NUCLEOTIDE SEQUENCE</scope>
    <source>
        <strain evidence="1">S2052</strain>
    </source>
</reference>
<dbReference type="SMART" id="SM00054">
    <property type="entry name" value="EFh"/>
    <property type="match status" value="3"/>
</dbReference>
<organism evidence="1">
    <name type="scientific">Vibrio coralliilyticus</name>
    <dbReference type="NCBI Taxonomy" id="190893"/>
    <lineage>
        <taxon>Bacteria</taxon>
        <taxon>Pseudomonadati</taxon>
        <taxon>Pseudomonadota</taxon>
        <taxon>Gammaproteobacteria</taxon>
        <taxon>Vibrionales</taxon>
        <taxon>Vibrionaceae</taxon>
        <taxon>Vibrio</taxon>
    </lineage>
</organism>
<dbReference type="Pfam" id="PF00036">
    <property type="entry name" value="EF-hand_1"/>
    <property type="match status" value="1"/>
</dbReference>
<protein>
    <submittedName>
        <fullName evidence="1">Uncharacterized protein</fullName>
    </submittedName>
</protein>
<dbReference type="Gene3D" id="1.10.238.10">
    <property type="entry name" value="EF-hand"/>
    <property type="match status" value="2"/>
</dbReference>
<sequence>MHLLKAVYLPLPLLSFNLIAAPAVDEMFDYFDTDKNGSLNIQEFKNGGMDAEGEHWNQGLSKVCSEKTLQVAEPELVKTFKQLDKDGNSQVSKSEFTKQGTVIYNAYWQASFDKADTNSDKFLVKDEYLKQANAYVEKLKTQYVDANIPVECKADMEYWQEYYQNLNQYAAYAFDCLDNNADKKLSYQEYIGEHLR</sequence>
<gene>
    <name evidence="1" type="ORF">TW71_24525</name>
</gene>
<dbReference type="Pfam" id="PF13202">
    <property type="entry name" value="EF-hand_5"/>
    <property type="match status" value="1"/>
</dbReference>